<evidence type="ECO:0000256" key="1">
    <source>
        <dbReference type="SAM" id="Phobius"/>
    </source>
</evidence>
<sequence>MKINFKFYYKSFLIAIFIFAVEVLIATELKNIFFVRAYLGDVFVVMLMYYFIKAFFDFNPTKLIVWIFIFSCLIEFAQYFHFGELMGFKDNRIVMIMLGNSFSWLDILCYFAGCVILFLITNIKSE</sequence>
<evidence type="ECO:0000313" key="3">
    <source>
        <dbReference type="Proteomes" id="UP000198555"/>
    </source>
</evidence>
<dbReference type="Pfam" id="PF10990">
    <property type="entry name" value="DUF2809"/>
    <property type="match status" value="1"/>
</dbReference>
<dbReference type="EMBL" id="FNWX01000017">
    <property type="protein sequence ID" value="SEH64343.1"/>
    <property type="molecule type" value="Genomic_DNA"/>
</dbReference>
<dbReference type="RefSeq" id="WP_311316268.1">
    <property type="nucleotide sequence ID" value="NZ_DALZAR010000003.1"/>
</dbReference>
<feature type="transmembrane region" description="Helical" evidence="1">
    <location>
        <begin position="7"/>
        <end position="26"/>
    </location>
</feature>
<feature type="transmembrane region" description="Helical" evidence="1">
    <location>
        <begin position="63"/>
        <end position="82"/>
    </location>
</feature>
<keyword evidence="1" id="KW-0812">Transmembrane</keyword>
<dbReference type="AlphaFoldDB" id="A0A1H6JYC3"/>
<name>A0A1H6JYC3_9FLAO</name>
<feature type="transmembrane region" description="Helical" evidence="1">
    <location>
        <begin position="32"/>
        <end position="51"/>
    </location>
</feature>
<keyword evidence="1" id="KW-0472">Membrane</keyword>
<accession>A0A1H6JYC3</accession>
<keyword evidence="3" id="KW-1185">Reference proteome</keyword>
<protein>
    <recommendedName>
        <fullName evidence="4">DUF2809 domain-containing protein</fullName>
    </recommendedName>
</protein>
<evidence type="ECO:0008006" key="4">
    <source>
        <dbReference type="Google" id="ProtNLM"/>
    </source>
</evidence>
<proteinExistence type="predicted"/>
<dbReference type="InterPro" id="IPR021257">
    <property type="entry name" value="DUF2809"/>
</dbReference>
<dbReference type="Proteomes" id="UP000198555">
    <property type="component" value="Unassembled WGS sequence"/>
</dbReference>
<dbReference type="STRING" id="420404.SAMN05421793_11724"/>
<keyword evidence="1" id="KW-1133">Transmembrane helix</keyword>
<organism evidence="2 3">
    <name type="scientific">Epilithonimonas hominis</name>
    <dbReference type="NCBI Taxonomy" id="420404"/>
    <lineage>
        <taxon>Bacteria</taxon>
        <taxon>Pseudomonadati</taxon>
        <taxon>Bacteroidota</taxon>
        <taxon>Flavobacteriia</taxon>
        <taxon>Flavobacteriales</taxon>
        <taxon>Weeksellaceae</taxon>
        <taxon>Chryseobacterium group</taxon>
        <taxon>Epilithonimonas</taxon>
    </lineage>
</organism>
<gene>
    <name evidence="2" type="ORF">SAMN05421793_11724</name>
</gene>
<evidence type="ECO:0000313" key="2">
    <source>
        <dbReference type="EMBL" id="SEH64343.1"/>
    </source>
</evidence>
<reference evidence="3" key="1">
    <citation type="submission" date="2016-10" db="EMBL/GenBank/DDBJ databases">
        <authorList>
            <person name="Varghese N."/>
            <person name="Submissions S."/>
        </authorList>
    </citation>
    <scope>NUCLEOTIDE SEQUENCE [LARGE SCALE GENOMIC DNA]</scope>
    <source>
        <strain evidence="3">DSM 19326</strain>
    </source>
</reference>
<feature type="transmembrane region" description="Helical" evidence="1">
    <location>
        <begin position="102"/>
        <end position="120"/>
    </location>
</feature>